<dbReference type="KEGG" id="poc:NCTC13071_00604"/>
<reference evidence="1 2" key="1">
    <citation type="submission" date="2018-12" db="EMBL/GenBank/DDBJ databases">
        <authorList>
            <consortium name="Pathogen Informatics"/>
        </authorList>
    </citation>
    <scope>NUCLEOTIDE SEQUENCE [LARGE SCALE GENOMIC DNA]</scope>
    <source>
        <strain evidence="1 2">NCTC13071</strain>
    </source>
</reference>
<proteinExistence type="predicted"/>
<dbReference type="Proteomes" id="UP000274578">
    <property type="component" value="Chromosome 1"/>
</dbReference>
<organism evidence="1 2">
    <name type="scientific">Segatella oris</name>
    <dbReference type="NCBI Taxonomy" id="28135"/>
    <lineage>
        <taxon>Bacteria</taxon>
        <taxon>Pseudomonadati</taxon>
        <taxon>Bacteroidota</taxon>
        <taxon>Bacteroidia</taxon>
        <taxon>Bacteroidales</taxon>
        <taxon>Prevotellaceae</taxon>
        <taxon>Segatella</taxon>
    </lineage>
</organism>
<dbReference type="AlphaFoldDB" id="A0A3S4X5W3"/>
<gene>
    <name evidence="1" type="ORF">NCTC13071_00604</name>
</gene>
<dbReference type="EMBL" id="LR134384">
    <property type="protein sequence ID" value="VEH14627.1"/>
    <property type="molecule type" value="Genomic_DNA"/>
</dbReference>
<accession>A0A3S4X5W3</accession>
<sequence length="44" mass="5055">MMFYVDIAVLKILFQGNCIVFSTEISLIYCQLSSSFLTHFDSTK</sequence>
<evidence type="ECO:0000313" key="2">
    <source>
        <dbReference type="Proteomes" id="UP000274578"/>
    </source>
</evidence>
<protein>
    <submittedName>
        <fullName evidence="1">Uncharacterized protein</fullName>
    </submittedName>
</protein>
<evidence type="ECO:0000313" key="1">
    <source>
        <dbReference type="EMBL" id="VEH14627.1"/>
    </source>
</evidence>
<name>A0A3S4X5W3_9BACT</name>